<dbReference type="RefSeq" id="WP_021789481.1">
    <property type="nucleotide sequence ID" value="NZ_LT671858.1"/>
</dbReference>
<feature type="transmembrane region" description="Helical" evidence="6">
    <location>
        <begin position="121"/>
        <end position="140"/>
    </location>
</feature>
<dbReference type="InterPro" id="IPR038730">
    <property type="entry name" value="HyfE-like"/>
</dbReference>
<comment type="subcellular location">
    <subcellularLocation>
        <location evidence="1">Cell membrane</location>
        <topology evidence="1">Multi-pass membrane protein</topology>
    </subcellularLocation>
</comment>
<evidence type="ECO:0000256" key="6">
    <source>
        <dbReference type="SAM" id="Phobius"/>
    </source>
</evidence>
<accession>A0A1N5UZB5</accession>
<evidence type="ECO:0000256" key="5">
    <source>
        <dbReference type="ARBA" id="ARBA00023136"/>
    </source>
</evidence>
<organism evidence="7 8">
    <name type="scientific">Cuniculiplasma divulgatum</name>
    <dbReference type="NCBI Taxonomy" id="1673428"/>
    <lineage>
        <taxon>Archaea</taxon>
        <taxon>Methanobacteriati</taxon>
        <taxon>Thermoplasmatota</taxon>
        <taxon>Thermoplasmata</taxon>
        <taxon>Thermoplasmatales</taxon>
        <taxon>Cuniculiplasmataceae</taxon>
        <taxon>Cuniculiplasma</taxon>
    </lineage>
</organism>
<evidence type="ECO:0000313" key="8">
    <source>
        <dbReference type="Proteomes" id="UP000195607"/>
    </source>
</evidence>
<feature type="transmembrane region" description="Helical" evidence="6">
    <location>
        <begin position="34"/>
        <end position="52"/>
    </location>
</feature>
<keyword evidence="2" id="KW-1003">Cell membrane</keyword>
<dbReference type="GeneID" id="41588428"/>
<keyword evidence="3 6" id="KW-0812">Transmembrane</keyword>
<dbReference type="GO" id="GO:0005886">
    <property type="term" value="C:plasma membrane"/>
    <property type="evidence" value="ECO:0007669"/>
    <property type="project" value="UniProtKB-SubCell"/>
</dbReference>
<dbReference type="PANTHER" id="PTHR38601:SF1">
    <property type="entry name" value="HYDROGENASE-4 COMPONENT E"/>
    <property type="match status" value="1"/>
</dbReference>
<protein>
    <submittedName>
        <fullName evidence="7">Hydrogenase 4 membrane component (E)</fullName>
    </submittedName>
</protein>
<dbReference type="Proteomes" id="UP000195607">
    <property type="component" value="Chromosome I"/>
</dbReference>
<dbReference type="PANTHER" id="PTHR38601">
    <property type="entry name" value="HYDROGENASE-4 COMPONENT E"/>
    <property type="match status" value="1"/>
</dbReference>
<proteinExistence type="predicted"/>
<gene>
    <name evidence="7" type="ORF">CSP5_1169</name>
</gene>
<feature type="transmembrane region" description="Helical" evidence="6">
    <location>
        <begin position="161"/>
        <end position="193"/>
    </location>
</feature>
<keyword evidence="5 6" id="KW-0472">Membrane</keyword>
<keyword evidence="4 6" id="KW-1133">Transmembrane helix</keyword>
<evidence type="ECO:0000256" key="2">
    <source>
        <dbReference type="ARBA" id="ARBA00022475"/>
    </source>
</evidence>
<evidence type="ECO:0000256" key="4">
    <source>
        <dbReference type="ARBA" id="ARBA00022989"/>
    </source>
</evidence>
<feature type="transmembrane region" description="Helical" evidence="6">
    <location>
        <begin position="58"/>
        <end position="78"/>
    </location>
</feature>
<name>A0A1N5UZB5_9ARCH</name>
<evidence type="ECO:0000256" key="1">
    <source>
        <dbReference type="ARBA" id="ARBA00004651"/>
    </source>
</evidence>
<reference evidence="7 8" key="1">
    <citation type="submission" date="2016-04" db="EMBL/GenBank/DDBJ databases">
        <authorList>
            <person name="Evans L.H."/>
            <person name="Alamgir A."/>
            <person name="Owens N."/>
            <person name="Weber N.D."/>
            <person name="Virtaneva K."/>
            <person name="Barbian K."/>
            <person name="Babar A."/>
            <person name="Rosenke K."/>
        </authorList>
    </citation>
    <scope>NUCLEOTIDE SEQUENCE [LARGE SCALE GENOMIC DNA]</scope>
    <source>
        <strain evidence="8">S5(T) (JCM 30642 \VKM B-2941)</strain>
    </source>
</reference>
<feature type="transmembrane region" description="Helical" evidence="6">
    <location>
        <begin position="6"/>
        <end position="22"/>
    </location>
</feature>
<dbReference type="EMBL" id="LT671858">
    <property type="protein sequence ID" value="SIM65950.1"/>
    <property type="molecule type" value="Genomic_DNA"/>
</dbReference>
<dbReference type="AlphaFoldDB" id="A0A1N5UZB5"/>
<evidence type="ECO:0000313" key="7">
    <source>
        <dbReference type="EMBL" id="SIM65950.1"/>
    </source>
</evidence>
<feature type="transmembrane region" description="Helical" evidence="6">
    <location>
        <begin position="98"/>
        <end position="115"/>
    </location>
</feature>
<evidence type="ECO:0000256" key="3">
    <source>
        <dbReference type="ARBA" id="ARBA00022692"/>
    </source>
</evidence>
<sequence length="207" mass="23040">MIPLDEVYDFIATLMLFVAIWAQIGSYVITKIQVIVIQTTLLAIYAFISGLYTVNYDLILLAFLIIFIRGILTAYILIKKFPVRRELIREKSTTVPSIIIVSIIVLIATLIIYRLTIFQFAPSPITAIGFVIAIQGLLLIGTRKNKITQFTGYIEEENAMILLSLGIFPLPLIVEISVLLDVLALVIVAAVLLTGDHTSEKMEELIG</sequence>